<organism evidence="8 9">
    <name type="scientific">Marinobacter vinifirmus</name>
    <dbReference type="NCBI Taxonomy" id="355591"/>
    <lineage>
        <taxon>Bacteria</taxon>
        <taxon>Pseudomonadati</taxon>
        <taxon>Pseudomonadota</taxon>
        <taxon>Gammaproteobacteria</taxon>
        <taxon>Pseudomonadales</taxon>
        <taxon>Marinobacteraceae</taxon>
        <taxon>Marinobacter</taxon>
    </lineage>
</organism>
<proteinExistence type="predicted"/>
<comment type="subcellular location">
    <subcellularLocation>
        <location evidence="1">Cell membrane</location>
        <topology evidence="1">Multi-pass membrane protein</topology>
    </subcellularLocation>
</comment>
<dbReference type="Pfam" id="PF02706">
    <property type="entry name" value="Wzz"/>
    <property type="match status" value="1"/>
</dbReference>
<dbReference type="InterPro" id="IPR003856">
    <property type="entry name" value="LPS_length_determ_N"/>
</dbReference>
<name>A0A7Z1DR95_9GAMM</name>
<dbReference type="PANTHER" id="PTHR32309">
    <property type="entry name" value="TYROSINE-PROTEIN KINASE"/>
    <property type="match status" value="1"/>
</dbReference>
<feature type="domain" description="Polysaccharide chain length determinant N-terminal" evidence="7">
    <location>
        <begin position="10"/>
        <end position="65"/>
    </location>
</feature>
<accession>A0A7Z1DR95</accession>
<keyword evidence="3 6" id="KW-0812">Transmembrane</keyword>
<dbReference type="PANTHER" id="PTHR32309:SF31">
    <property type="entry name" value="CAPSULAR EXOPOLYSACCHARIDE FAMILY"/>
    <property type="match status" value="1"/>
</dbReference>
<evidence type="ECO:0000256" key="6">
    <source>
        <dbReference type="SAM" id="Phobius"/>
    </source>
</evidence>
<dbReference type="RefSeq" id="WP_094626177.1">
    <property type="nucleotide sequence ID" value="NZ_NEFY01000041.1"/>
</dbReference>
<gene>
    <name evidence="8" type="ORF">B9Q17_10425</name>
</gene>
<evidence type="ECO:0000256" key="1">
    <source>
        <dbReference type="ARBA" id="ARBA00004651"/>
    </source>
</evidence>
<evidence type="ECO:0000313" key="9">
    <source>
        <dbReference type="Proteomes" id="UP000216984"/>
    </source>
</evidence>
<comment type="caution">
    <text evidence="8">The sequence shown here is derived from an EMBL/GenBank/DDBJ whole genome shotgun (WGS) entry which is preliminary data.</text>
</comment>
<evidence type="ECO:0000256" key="2">
    <source>
        <dbReference type="ARBA" id="ARBA00022475"/>
    </source>
</evidence>
<dbReference type="AlphaFoldDB" id="A0A7Z1DR95"/>
<sequence length="251" mass="28269">MNQENNTYQDEISLVDLATIFVRRIWLFIVLFVLFVVGGVVFALLQDEQYEYVSLYQIAEKSAEEPVEKPAKAIAVMQSQRLPELEAAYKAEHGERVPFNVSFSNPEDTSLVRISSEAVKGSAEDVRAFHKELLDHLKNRHEKQIVDTRSNIETRLDSVVRTLDSLKQTPEAGQAVAEVMQKQVELEGELASLSSGELMVVGRESIERVAPNRKLIVVLATVVGFIFAFVAVFFAEFASLVRKALREQKQN</sequence>
<dbReference type="InterPro" id="IPR050445">
    <property type="entry name" value="Bact_polysacc_biosynth/exp"/>
</dbReference>
<dbReference type="EMBL" id="NEFY01000041">
    <property type="protein sequence ID" value="OZC34530.1"/>
    <property type="molecule type" value="Genomic_DNA"/>
</dbReference>
<evidence type="ECO:0000313" key="8">
    <source>
        <dbReference type="EMBL" id="OZC34530.1"/>
    </source>
</evidence>
<evidence type="ECO:0000256" key="4">
    <source>
        <dbReference type="ARBA" id="ARBA00022989"/>
    </source>
</evidence>
<evidence type="ECO:0000256" key="5">
    <source>
        <dbReference type="ARBA" id="ARBA00023136"/>
    </source>
</evidence>
<keyword evidence="4 6" id="KW-1133">Transmembrane helix</keyword>
<reference evidence="8 9" key="1">
    <citation type="submission" date="2017-06" db="EMBL/GenBank/DDBJ databases">
        <title>Draft genome sequence of the halophilic bacterium Marinobacter vinifirmus FB1.</title>
        <authorList>
            <person name="Stepanov V.G."/>
            <person name="Roberts D.J."/>
            <person name="Fox G.E."/>
        </authorList>
    </citation>
    <scope>NUCLEOTIDE SEQUENCE [LARGE SCALE GENOMIC DNA]</scope>
    <source>
        <strain evidence="8 9">FB1</strain>
    </source>
</reference>
<keyword evidence="9" id="KW-1185">Reference proteome</keyword>
<protein>
    <recommendedName>
        <fullName evidence="7">Polysaccharide chain length determinant N-terminal domain-containing protein</fullName>
    </recommendedName>
</protein>
<evidence type="ECO:0000256" key="3">
    <source>
        <dbReference type="ARBA" id="ARBA00022692"/>
    </source>
</evidence>
<feature type="transmembrane region" description="Helical" evidence="6">
    <location>
        <begin position="215"/>
        <end position="235"/>
    </location>
</feature>
<evidence type="ECO:0000259" key="7">
    <source>
        <dbReference type="Pfam" id="PF02706"/>
    </source>
</evidence>
<keyword evidence="5 6" id="KW-0472">Membrane</keyword>
<keyword evidence="2" id="KW-1003">Cell membrane</keyword>
<dbReference type="Proteomes" id="UP000216984">
    <property type="component" value="Unassembled WGS sequence"/>
</dbReference>
<feature type="transmembrane region" description="Helical" evidence="6">
    <location>
        <begin position="25"/>
        <end position="45"/>
    </location>
</feature>
<dbReference type="GO" id="GO:0005886">
    <property type="term" value="C:plasma membrane"/>
    <property type="evidence" value="ECO:0007669"/>
    <property type="project" value="UniProtKB-SubCell"/>
</dbReference>